<dbReference type="EMBL" id="AZGE01000029">
    <property type="protein sequence ID" value="KRM14428.1"/>
    <property type="molecule type" value="Genomic_DNA"/>
</dbReference>
<sequence>MTKHDEQKEPSLVEQHAMDRLHKVEKEKRRVYVKKPHPLRFRQILMVIILLIVLATMMISIL</sequence>
<feature type="transmembrane region" description="Helical" evidence="1">
    <location>
        <begin position="44"/>
        <end position="61"/>
    </location>
</feature>
<dbReference type="AlphaFoldDB" id="A0A0R1WJY9"/>
<reference evidence="2 3" key="1">
    <citation type="journal article" date="2015" name="Genome Announc.">
        <title>Expanding the biotechnology potential of lactobacilli through comparative genomics of 213 strains and associated genera.</title>
        <authorList>
            <person name="Sun Z."/>
            <person name="Harris H.M."/>
            <person name="McCann A."/>
            <person name="Guo C."/>
            <person name="Argimon S."/>
            <person name="Zhang W."/>
            <person name="Yang X."/>
            <person name="Jeffery I.B."/>
            <person name="Cooney J.C."/>
            <person name="Kagawa T.F."/>
            <person name="Liu W."/>
            <person name="Song Y."/>
            <person name="Salvetti E."/>
            <person name="Wrobel A."/>
            <person name="Rasinkangas P."/>
            <person name="Parkhill J."/>
            <person name="Rea M.C."/>
            <person name="O'Sullivan O."/>
            <person name="Ritari J."/>
            <person name="Douillard F.P."/>
            <person name="Paul Ross R."/>
            <person name="Yang R."/>
            <person name="Briner A.E."/>
            <person name="Felis G.E."/>
            <person name="de Vos W.M."/>
            <person name="Barrangou R."/>
            <person name="Klaenhammer T.R."/>
            <person name="Caufield P.W."/>
            <person name="Cui Y."/>
            <person name="Zhang H."/>
            <person name="O'Toole P.W."/>
        </authorList>
    </citation>
    <scope>NUCLEOTIDE SEQUENCE [LARGE SCALE GENOMIC DNA]</scope>
    <source>
        <strain evidence="2 3">DSM 4864</strain>
    </source>
</reference>
<organism evidence="2 3">
    <name type="scientific">Limosilactobacillus oris DSM 4864</name>
    <dbReference type="NCBI Taxonomy" id="1423779"/>
    <lineage>
        <taxon>Bacteria</taxon>
        <taxon>Bacillati</taxon>
        <taxon>Bacillota</taxon>
        <taxon>Bacilli</taxon>
        <taxon>Lactobacillales</taxon>
        <taxon>Lactobacillaceae</taxon>
        <taxon>Limosilactobacillus</taxon>
    </lineage>
</organism>
<dbReference type="RefSeq" id="WP_003714797.1">
    <property type="nucleotide sequence ID" value="NZ_AZGE01000029.1"/>
</dbReference>
<evidence type="ECO:0000256" key="1">
    <source>
        <dbReference type="SAM" id="Phobius"/>
    </source>
</evidence>
<protein>
    <submittedName>
        <fullName evidence="2">Uncharacterized protein</fullName>
    </submittedName>
</protein>
<gene>
    <name evidence="2" type="ORF">FC49_GL001098</name>
</gene>
<keyword evidence="1" id="KW-1133">Transmembrane helix</keyword>
<keyword evidence="1" id="KW-0472">Membrane</keyword>
<name>A0A0R1WJY9_9LACO</name>
<accession>A0A0R1WJY9</accession>
<proteinExistence type="predicted"/>
<keyword evidence="1" id="KW-0812">Transmembrane</keyword>
<evidence type="ECO:0000313" key="2">
    <source>
        <dbReference type="EMBL" id="KRM14428.1"/>
    </source>
</evidence>
<evidence type="ECO:0000313" key="3">
    <source>
        <dbReference type="Proteomes" id="UP000050973"/>
    </source>
</evidence>
<dbReference type="Proteomes" id="UP000050973">
    <property type="component" value="Unassembled WGS sequence"/>
</dbReference>
<dbReference type="PATRIC" id="fig|1423779.3.peg.1132"/>
<comment type="caution">
    <text evidence="2">The sequence shown here is derived from an EMBL/GenBank/DDBJ whole genome shotgun (WGS) entry which is preliminary data.</text>
</comment>